<keyword evidence="15" id="KW-1185">Reference proteome</keyword>
<feature type="region of interest" description="Disordered" evidence="12">
    <location>
        <begin position="727"/>
        <end position="754"/>
    </location>
</feature>
<keyword evidence="7" id="KW-0175">Coiled coil</keyword>
<keyword evidence="5 11" id="KW-0547">Nucleotide-binding</keyword>
<dbReference type="Pfam" id="PF00225">
    <property type="entry name" value="Kinesin"/>
    <property type="match status" value="1"/>
</dbReference>
<evidence type="ECO:0000256" key="2">
    <source>
        <dbReference type="ARBA" id="ARBA00004245"/>
    </source>
</evidence>
<evidence type="ECO:0000256" key="1">
    <source>
        <dbReference type="ARBA" id="ARBA00004123"/>
    </source>
</evidence>
<evidence type="ECO:0000256" key="7">
    <source>
        <dbReference type="ARBA" id="ARBA00023054"/>
    </source>
</evidence>
<dbReference type="InterPro" id="IPR036961">
    <property type="entry name" value="Kinesin_motor_dom_sf"/>
</dbReference>
<feature type="region of interest" description="Disordered" evidence="12">
    <location>
        <begin position="662"/>
        <end position="704"/>
    </location>
</feature>
<dbReference type="InterPro" id="IPR019821">
    <property type="entry name" value="Kinesin_motor_CS"/>
</dbReference>
<feature type="region of interest" description="Disordered" evidence="12">
    <location>
        <begin position="909"/>
        <end position="943"/>
    </location>
</feature>
<feature type="compositionally biased region" description="Polar residues" evidence="12">
    <location>
        <begin position="982"/>
        <end position="1000"/>
    </location>
</feature>
<dbReference type="GO" id="GO:0005634">
    <property type="term" value="C:nucleus"/>
    <property type="evidence" value="ECO:0007669"/>
    <property type="project" value="UniProtKB-SubCell"/>
</dbReference>
<dbReference type="SUPFAM" id="SSF52540">
    <property type="entry name" value="P-loop containing nucleoside triphosphate hydrolases"/>
    <property type="match status" value="1"/>
</dbReference>
<evidence type="ECO:0000259" key="13">
    <source>
        <dbReference type="PROSITE" id="PS50067"/>
    </source>
</evidence>
<dbReference type="InterPro" id="IPR027417">
    <property type="entry name" value="P-loop_NTPase"/>
</dbReference>
<dbReference type="InterPro" id="IPR001752">
    <property type="entry name" value="Kinesin_motor_dom"/>
</dbReference>
<dbReference type="GO" id="GO:0005874">
    <property type="term" value="C:microtubule"/>
    <property type="evidence" value="ECO:0007669"/>
    <property type="project" value="UniProtKB-KW"/>
</dbReference>
<dbReference type="PRINTS" id="PR00380">
    <property type="entry name" value="KINESINHEAVY"/>
</dbReference>
<dbReference type="CDD" id="cd01370">
    <property type="entry name" value="KISc_KIP3_like"/>
    <property type="match status" value="1"/>
</dbReference>
<comment type="similarity">
    <text evidence="11">Belongs to the TRAFAC class myosin-kinesin ATPase superfamily. Kinesin family.</text>
</comment>
<evidence type="ECO:0000256" key="4">
    <source>
        <dbReference type="ARBA" id="ARBA00022701"/>
    </source>
</evidence>
<name>A0A8S4NZZ4_OWEFU</name>
<accession>A0A8S4NZZ4</accession>
<feature type="compositionally biased region" description="Polar residues" evidence="12">
    <location>
        <begin position="729"/>
        <end position="748"/>
    </location>
</feature>
<dbReference type="SMART" id="SM00129">
    <property type="entry name" value="KISc"/>
    <property type="match status" value="1"/>
</dbReference>
<keyword evidence="8 11" id="KW-0505">Motor protein</keyword>
<dbReference type="PROSITE" id="PS00411">
    <property type="entry name" value="KINESIN_MOTOR_1"/>
    <property type="match status" value="1"/>
</dbReference>
<evidence type="ECO:0000256" key="12">
    <source>
        <dbReference type="SAM" id="MobiDB-lite"/>
    </source>
</evidence>
<feature type="domain" description="Kinesin motor" evidence="13">
    <location>
        <begin position="31"/>
        <end position="377"/>
    </location>
</feature>
<sequence length="1205" mass="134177">MEPQRKRKLPSSSSSSGASESDCMAETASSNVKVVIRIRPENEAEQSEKYSTVVKVIDESLLVFDPKEESSPGYFHGKRRRGRDITKRKNRDIKFAFDCVFDEHSTSKLVYENTTKVVLDGVLDGYNCSVFAYGATGAGKTHTMLGKPNQPGVIFLTMMDLYARIEAMRDEKICDVAVSYLEVYNEEIKDLLLPGGYLPVREDPQKGVVVQGLSLHKPRDAEELMHMLEFGNQNRTQHPTDANKESSRSHAVFQVFVRQKDRTADVKADVRVAKMSLIDLAGSERATVTTNRGARFREGANINKSLLALGNCINALADARSSKSQHVPYRNSKLTRLLKDSLGGNCRTVMIAAVSPSSMSYEDTYNTLKYANRAKNIRARVKRNVMSVDLHMHRYVKIIDELRVEVSELKLKLQTYESDDVFPERRLAVTDPSLQHQIDATESAMHAIFMKRLSLRKEFMELECKDRHLMARIYKFQRYQERLGIVTLDEDATERAKAKMKANIEKMSKRKGTVRKRCDDIQVSLDDNTKELDSVLGEMKDNLPEVLEARLKSHHLEVELKDTKRQVKLLRYIIRQQDREISNNGKLINTLLETVRQQFYILKGNGLATSGTENAFRSIQLATEDDQGISWADQSVSENSGVATESHIDSLVNLPICCIKTTPSTPNSQRKSRHRRSSTPKCRSTPSAMSVTPSAQTTSSVQSNTPVKGILTLSSKDNLLEAGVARLPNTPTTSHRSSRQQNSHNTPETPKENQHSINFNIKSENTFRQNTVNNDQSLDNTFTIGGATKENIKIDILSEVTSGIQKSKADDLSVVTSGGQNHERNECKSTITNPYEQISKGKISTVLHSPKSQQNMKLPQAESVFTNTHKSNCDVQRNDNNQSAQLTIPEIPNINVCILSTNKSQMLTNNHEHTNSRPSSVNSGTVTKEGKSTAVSPPNVDGVKKPVVRAMDFTNFSSSPVPGKSYSAALKSPAPIRPMSALASNLPQTPTHTPQHSQSSLRDRRVTFVMSDEPAKEPERPLGSCKNDATKQNNTTTPSSSKNPGSSLNQLRQKINQNRGQEKQRPLREMNQGNQVQMAGHPTRVAVKTATPKYMRLTASAASKQRRHRRSISANNSKENTPPVGMNIGGAGGNTGGKLRHAGTSSNPPRQLNSYRAFGSTFSNAVSSNNTNKRLHNSISVSIETRKYIRVYRKPAKLSRSETIT</sequence>
<dbReference type="Proteomes" id="UP000749559">
    <property type="component" value="Unassembled WGS sequence"/>
</dbReference>
<feature type="region of interest" description="Disordered" evidence="12">
    <location>
        <begin position="980"/>
        <end position="1049"/>
    </location>
</feature>
<keyword evidence="6 11" id="KW-0067">ATP-binding</keyword>
<keyword evidence="3" id="KW-0963">Cytoplasm</keyword>
<keyword evidence="10" id="KW-0539">Nucleus</keyword>
<dbReference type="EMBL" id="CAIIXF020000006">
    <property type="protein sequence ID" value="CAH1787481.1"/>
    <property type="molecule type" value="Genomic_DNA"/>
</dbReference>
<comment type="caution">
    <text evidence="14">The sequence shown here is derived from an EMBL/GenBank/DDBJ whole genome shotgun (WGS) entry which is preliminary data.</text>
</comment>
<comment type="subcellular location">
    <subcellularLocation>
        <location evidence="2">Cytoplasm</location>
        <location evidence="2">Cytoskeleton</location>
    </subcellularLocation>
    <subcellularLocation>
        <location evidence="1">Nucleus</location>
    </subcellularLocation>
</comment>
<feature type="compositionally biased region" description="Polar residues" evidence="12">
    <location>
        <begin position="679"/>
        <end position="704"/>
    </location>
</feature>
<feature type="binding site" evidence="11">
    <location>
        <begin position="134"/>
        <end position="141"/>
    </location>
    <ligand>
        <name>ATP</name>
        <dbReference type="ChEBI" id="CHEBI:30616"/>
    </ligand>
</feature>
<dbReference type="AlphaFoldDB" id="A0A8S4NZZ4"/>
<reference evidence="14" key="1">
    <citation type="submission" date="2022-03" db="EMBL/GenBank/DDBJ databases">
        <authorList>
            <person name="Martin C."/>
        </authorList>
    </citation>
    <scope>NUCLEOTIDE SEQUENCE</scope>
</reference>
<protein>
    <recommendedName>
        <fullName evidence="13">Kinesin motor domain-containing protein</fullName>
    </recommendedName>
</protein>
<evidence type="ECO:0000256" key="9">
    <source>
        <dbReference type="ARBA" id="ARBA00023212"/>
    </source>
</evidence>
<evidence type="ECO:0000256" key="6">
    <source>
        <dbReference type="ARBA" id="ARBA00022840"/>
    </source>
</evidence>
<dbReference type="OrthoDB" id="3176171at2759"/>
<dbReference type="GO" id="GO:0007018">
    <property type="term" value="P:microtubule-based movement"/>
    <property type="evidence" value="ECO:0007669"/>
    <property type="project" value="InterPro"/>
</dbReference>
<dbReference type="PANTHER" id="PTHR47968">
    <property type="entry name" value="CENTROMERE PROTEIN E"/>
    <property type="match status" value="1"/>
</dbReference>
<evidence type="ECO:0000256" key="8">
    <source>
        <dbReference type="ARBA" id="ARBA00023175"/>
    </source>
</evidence>
<dbReference type="Gene3D" id="3.40.850.10">
    <property type="entry name" value="Kinesin motor domain"/>
    <property type="match status" value="1"/>
</dbReference>
<evidence type="ECO:0000256" key="10">
    <source>
        <dbReference type="ARBA" id="ARBA00023242"/>
    </source>
</evidence>
<dbReference type="InterPro" id="IPR027640">
    <property type="entry name" value="Kinesin-like_fam"/>
</dbReference>
<dbReference type="PROSITE" id="PS50067">
    <property type="entry name" value="KINESIN_MOTOR_2"/>
    <property type="match status" value="1"/>
</dbReference>
<organism evidence="14 15">
    <name type="scientific">Owenia fusiformis</name>
    <name type="common">Polychaete worm</name>
    <dbReference type="NCBI Taxonomy" id="6347"/>
    <lineage>
        <taxon>Eukaryota</taxon>
        <taxon>Metazoa</taxon>
        <taxon>Spiralia</taxon>
        <taxon>Lophotrochozoa</taxon>
        <taxon>Annelida</taxon>
        <taxon>Polychaeta</taxon>
        <taxon>Sedentaria</taxon>
        <taxon>Canalipalpata</taxon>
        <taxon>Sabellida</taxon>
        <taxon>Oweniida</taxon>
        <taxon>Oweniidae</taxon>
        <taxon>Owenia</taxon>
    </lineage>
</organism>
<proteinExistence type="inferred from homology"/>
<feature type="compositionally biased region" description="Polar residues" evidence="12">
    <location>
        <begin position="1030"/>
        <end position="1049"/>
    </location>
</feature>
<dbReference type="FunFam" id="3.40.850.10:FF:000027">
    <property type="entry name" value="Kinesin-like protein"/>
    <property type="match status" value="1"/>
</dbReference>
<feature type="region of interest" description="Disordered" evidence="12">
    <location>
        <begin position="1099"/>
        <end position="1126"/>
    </location>
</feature>
<gene>
    <name evidence="14" type="ORF">OFUS_LOCUS13168</name>
</gene>
<evidence type="ECO:0000313" key="15">
    <source>
        <dbReference type="Proteomes" id="UP000749559"/>
    </source>
</evidence>
<evidence type="ECO:0000313" key="14">
    <source>
        <dbReference type="EMBL" id="CAH1787481.1"/>
    </source>
</evidence>
<evidence type="ECO:0000256" key="5">
    <source>
        <dbReference type="ARBA" id="ARBA00022741"/>
    </source>
</evidence>
<dbReference type="GO" id="GO:0005524">
    <property type="term" value="F:ATP binding"/>
    <property type="evidence" value="ECO:0007669"/>
    <property type="project" value="UniProtKB-UniRule"/>
</dbReference>
<evidence type="ECO:0000256" key="11">
    <source>
        <dbReference type="PROSITE-ProRule" id="PRU00283"/>
    </source>
</evidence>
<keyword evidence="4" id="KW-0493">Microtubule</keyword>
<feature type="region of interest" description="Disordered" evidence="12">
    <location>
        <begin position="1"/>
        <end position="28"/>
    </location>
</feature>
<dbReference type="PANTHER" id="PTHR47968:SF65">
    <property type="entry name" value="KINESIN MOTOR DOMAIN-CONTAINING PROTEIN"/>
    <property type="match status" value="1"/>
</dbReference>
<dbReference type="GO" id="GO:0008017">
    <property type="term" value="F:microtubule binding"/>
    <property type="evidence" value="ECO:0007669"/>
    <property type="project" value="InterPro"/>
</dbReference>
<evidence type="ECO:0000256" key="3">
    <source>
        <dbReference type="ARBA" id="ARBA00022490"/>
    </source>
</evidence>
<feature type="compositionally biased region" description="Polar residues" evidence="12">
    <location>
        <begin position="916"/>
        <end position="926"/>
    </location>
</feature>
<feature type="compositionally biased region" description="Low complexity" evidence="12">
    <location>
        <begin position="11"/>
        <end position="21"/>
    </location>
</feature>
<dbReference type="GO" id="GO:0003777">
    <property type="term" value="F:microtubule motor activity"/>
    <property type="evidence" value="ECO:0007669"/>
    <property type="project" value="InterPro"/>
</dbReference>
<keyword evidence="9" id="KW-0206">Cytoskeleton</keyword>